<keyword evidence="3" id="KW-1185">Reference proteome</keyword>
<sequence>MVSIHCHCPALAPLLPQNKQHNVSKTKTLLWLPNIPKQMPSDYYRMKNHTSLRMKTQAFTASSLVLLDITSPPAASGDIFVFLQTSALLVAVYLFSNFIVPDLIVKNLQKRNESKEQEEENPRRR</sequence>
<accession>A0AAD4T569</accession>
<evidence type="ECO:0000313" key="3">
    <source>
        <dbReference type="Proteomes" id="UP001202328"/>
    </source>
</evidence>
<reference evidence="2" key="1">
    <citation type="submission" date="2022-04" db="EMBL/GenBank/DDBJ databases">
        <title>A functionally conserved STORR gene fusion in Papaver species that diverged 16.8 million years ago.</title>
        <authorList>
            <person name="Catania T."/>
        </authorList>
    </citation>
    <scope>NUCLEOTIDE SEQUENCE</scope>
    <source>
        <strain evidence="2">S-188037</strain>
    </source>
</reference>
<evidence type="ECO:0000313" key="2">
    <source>
        <dbReference type="EMBL" id="KAI3941486.1"/>
    </source>
</evidence>
<gene>
    <name evidence="2" type="ORF">MKW98_022493</name>
</gene>
<dbReference type="AlphaFoldDB" id="A0AAD4T569"/>
<name>A0AAD4T569_9MAGN</name>
<organism evidence="2 3">
    <name type="scientific">Papaver atlanticum</name>
    <dbReference type="NCBI Taxonomy" id="357466"/>
    <lineage>
        <taxon>Eukaryota</taxon>
        <taxon>Viridiplantae</taxon>
        <taxon>Streptophyta</taxon>
        <taxon>Embryophyta</taxon>
        <taxon>Tracheophyta</taxon>
        <taxon>Spermatophyta</taxon>
        <taxon>Magnoliopsida</taxon>
        <taxon>Ranunculales</taxon>
        <taxon>Papaveraceae</taxon>
        <taxon>Papaveroideae</taxon>
        <taxon>Papaver</taxon>
    </lineage>
</organism>
<dbReference type="EMBL" id="JAJJMB010004873">
    <property type="protein sequence ID" value="KAI3941486.1"/>
    <property type="molecule type" value="Genomic_DNA"/>
</dbReference>
<evidence type="ECO:0000256" key="1">
    <source>
        <dbReference type="SAM" id="Phobius"/>
    </source>
</evidence>
<proteinExistence type="predicted"/>
<feature type="transmembrane region" description="Helical" evidence="1">
    <location>
        <begin position="79"/>
        <end position="105"/>
    </location>
</feature>
<comment type="caution">
    <text evidence="2">The sequence shown here is derived from an EMBL/GenBank/DDBJ whole genome shotgun (WGS) entry which is preliminary data.</text>
</comment>
<keyword evidence="1" id="KW-0472">Membrane</keyword>
<dbReference type="PANTHER" id="PTHR37196">
    <property type="entry name" value="TRANSMEMBRANE PROTEIN"/>
    <property type="match status" value="1"/>
</dbReference>
<protein>
    <submittedName>
        <fullName evidence="2">Uncharacterized protein</fullName>
    </submittedName>
</protein>
<dbReference type="PANTHER" id="PTHR37196:SF2">
    <property type="entry name" value="TRANSMEMBRANE PROTEIN"/>
    <property type="match status" value="1"/>
</dbReference>
<dbReference type="Proteomes" id="UP001202328">
    <property type="component" value="Unassembled WGS sequence"/>
</dbReference>
<keyword evidence="1" id="KW-0812">Transmembrane</keyword>
<keyword evidence="1" id="KW-1133">Transmembrane helix</keyword>